<gene>
    <name evidence="1" type="primary">Itpripl1_5</name>
    <name evidence="1" type="ORF">ERPZAN_R03814</name>
</gene>
<name>A0A7L2XKI1_9PASS</name>
<comment type="caution">
    <text evidence="1">The sequence shown here is derived from an EMBL/GenBank/DDBJ whole genome shotgun (WGS) entry which is preliminary data.</text>
</comment>
<dbReference type="EMBL" id="VZTN01016824">
    <property type="protein sequence ID" value="NXS82851.1"/>
    <property type="molecule type" value="Genomic_DNA"/>
</dbReference>
<dbReference type="Proteomes" id="UP000545329">
    <property type="component" value="Unassembled WGS sequence"/>
</dbReference>
<dbReference type="PRINTS" id="PR02107">
    <property type="entry name" value="INOS145TPRIP"/>
</dbReference>
<dbReference type="PANTHER" id="PTHR10656:SF40">
    <property type="entry name" value="INOSITOL 1,4,5-TRISPHOSPHATE RECEPTOR-INTERACTING PROTEIN-LIKE 1"/>
    <property type="match status" value="1"/>
</dbReference>
<evidence type="ECO:0000313" key="2">
    <source>
        <dbReference type="Proteomes" id="UP000545329"/>
    </source>
</evidence>
<dbReference type="InterPro" id="IPR024810">
    <property type="entry name" value="MAB21L/cGLR"/>
</dbReference>
<dbReference type="Gene3D" id="1.10.1410.40">
    <property type="match status" value="1"/>
</dbReference>
<proteinExistence type="predicted"/>
<dbReference type="InterPro" id="IPR026250">
    <property type="entry name" value="ITPRIP-like"/>
</dbReference>
<dbReference type="GO" id="GO:0016020">
    <property type="term" value="C:membrane"/>
    <property type="evidence" value="ECO:0007669"/>
    <property type="project" value="TreeGrafter"/>
</dbReference>
<sequence>TDLMDNFTIYFGHILSNSFYPVLQRAIGVDSAFEGWSPREEDIVYRMLVPMTPPQGHSFHLELDTAGQRHVRNFSVRVQLECTCTREQQHENMLCFLHHPEEELRRNQDPSLLDTLCTGSYLDVQKTARWFYQLVRAIWPALPQSHNWHLVLLPSRRSCQFKVTNGRKSFWIELLFGVRQGDSDIFVSSQPREARTPSTVWPESYAVAEVKFFKYISRQAPPDSLHLRCLEVFIRLQLGLGFSNYTVKTIVMHLLNIVPVSRWRRRYILRRLGDISDNLRSSLEEKQLKHFIIGNKRVPQEIGLTLDIASAEPPNLFHHLAQHAAAHSQAMSDY</sequence>
<dbReference type="AlphaFoldDB" id="A0A7L2XKI1"/>
<evidence type="ECO:0000313" key="1">
    <source>
        <dbReference type="EMBL" id="NXS82851.1"/>
    </source>
</evidence>
<feature type="non-terminal residue" evidence="1">
    <location>
        <position position="334"/>
    </location>
</feature>
<dbReference type="OrthoDB" id="9034619at2759"/>
<feature type="non-terminal residue" evidence="1">
    <location>
        <position position="1"/>
    </location>
</feature>
<keyword evidence="2" id="KW-1185">Reference proteome</keyword>
<dbReference type="SMART" id="SM01265">
    <property type="entry name" value="Mab-21"/>
    <property type="match status" value="1"/>
</dbReference>
<protein>
    <submittedName>
        <fullName evidence="1">IPIL1 protein</fullName>
    </submittedName>
</protein>
<organism evidence="1 2">
    <name type="scientific">Erpornis zantholeuca</name>
    <dbReference type="NCBI Taxonomy" id="1112836"/>
    <lineage>
        <taxon>Eukaryota</taxon>
        <taxon>Metazoa</taxon>
        <taxon>Chordata</taxon>
        <taxon>Craniata</taxon>
        <taxon>Vertebrata</taxon>
        <taxon>Euteleostomi</taxon>
        <taxon>Archelosauria</taxon>
        <taxon>Archosauria</taxon>
        <taxon>Dinosauria</taxon>
        <taxon>Saurischia</taxon>
        <taxon>Theropoda</taxon>
        <taxon>Coelurosauria</taxon>
        <taxon>Aves</taxon>
        <taxon>Neognathae</taxon>
        <taxon>Neoaves</taxon>
        <taxon>Telluraves</taxon>
        <taxon>Australaves</taxon>
        <taxon>Passeriformes</taxon>
        <taxon>Sylvioidea</taxon>
        <taxon>Timaliidae</taxon>
        <taxon>Erpornis</taxon>
    </lineage>
</organism>
<reference evidence="1 2" key="1">
    <citation type="submission" date="2019-09" db="EMBL/GenBank/DDBJ databases">
        <title>Bird 10,000 Genomes (B10K) Project - Family phase.</title>
        <authorList>
            <person name="Zhang G."/>
        </authorList>
    </citation>
    <scope>NUCLEOTIDE SEQUENCE [LARGE SCALE GENOMIC DNA]</scope>
    <source>
        <strain evidence="1">B10K-DU-002-58</strain>
        <tissue evidence="1">Muscle</tissue>
    </source>
</reference>
<accession>A0A7L2XKI1</accession>
<dbReference type="PANTHER" id="PTHR10656">
    <property type="entry name" value="CELL FATE DETERMINING PROTEIN MAB21-RELATED"/>
    <property type="match status" value="1"/>
</dbReference>